<sequence>MRIPILVLLVLCAGLKAVAKVQLPSIFTDNMVLQQQSAVAIWGHANPNATMHIITGWDKKNYTLHVPASGKWTLKIQTPKAGGPYTLTFNDGSLLNLRNILIGEVWFCSGQSNMEMALKGNSSPVLNAGEIILAADNPSLRLYRVGRAANIAPAADLKGRWVESTSETARDFSALAFQYGQFLQKKLKVPIGIILSSAGGTMIEAWMSRNSLNDFPEVKIPERLDPAQAVHKEPTVLYNGMIAPVAGYGIKGFLWLQGESNRHEPELYEKLFPAMVADWRKIWKLGEIPFYYVQIAPYGGTDKTRNGPGLREAQLKASKIIPNCGMVCTLDIGMETDIHFMDKTTPALRAAYWALGKTYGIKGINYHSPELKTMQIEGNAAILNFDYAPYLTSYRKPLTLFEIAGQDRKFYPAKAIIKANQITLSSNDVPQPIAVRYAYKEWVKAELFNNDGLPASSFRTDNW</sequence>
<keyword evidence="1" id="KW-0378">Hydrolase</keyword>
<reference evidence="1" key="1">
    <citation type="submission" date="2023-07" db="EMBL/GenBank/DDBJ databases">
        <title>Sorghum-associated microbial communities from plants grown in Nebraska, USA.</title>
        <authorList>
            <person name="Schachtman D."/>
        </authorList>
    </citation>
    <scope>NUCLEOTIDE SEQUENCE</scope>
    <source>
        <strain evidence="1">2697</strain>
    </source>
</reference>
<gene>
    <name evidence="1" type="ORF">J2X78_001797</name>
</gene>
<proteinExistence type="predicted"/>
<dbReference type="EMBL" id="JAVDTF010000001">
    <property type="protein sequence ID" value="MDR6783245.1"/>
    <property type="molecule type" value="Genomic_DNA"/>
</dbReference>
<evidence type="ECO:0000313" key="2">
    <source>
        <dbReference type="Proteomes" id="UP001246858"/>
    </source>
</evidence>
<organism evidence="1 2">
    <name type="scientific">Pedobacter africanus</name>
    <dbReference type="NCBI Taxonomy" id="151894"/>
    <lineage>
        <taxon>Bacteria</taxon>
        <taxon>Pseudomonadati</taxon>
        <taxon>Bacteroidota</taxon>
        <taxon>Sphingobacteriia</taxon>
        <taxon>Sphingobacteriales</taxon>
        <taxon>Sphingobacteriaceae</taxon>
        <taxon>Pedobacter</taxon>
    </lineage>
</organism>
<name>A0ACC6KVM2_9SPHI</name>
<protein>
    <submittedName>
        <fullName evidence="1">Sialate O-acetylesterase</fullName>
        <ecNumber evidence="1">3.1.1.53</ecNumber>
    </submittedName>
</protein>
<evidence type="ECO:0000313" key="1">
    <source>
        <dbReference type="EMBL" id="MDR6783245.1"/>
    </source>
</evidence>
<comment type="caution">
    <text evidence="1">The sequence shown here is derived from an EMBL/GenBank/DDBJ whole genome shotgun (WGS) entry which is preliminary data.</text>
</comment>
<keyword evidence="2" id="KW-1185">Reference proteome</keyword>
<dbReference type="Proteomes" id="UP001246858">
    <property type="component" value="Unassembled WGS sequence"/>
</dbReference>
<dbReference type="EC" id="3.1.1.53" evidence="1"/>
<accession>A0ACC6KVM2</accession>